<evidence type="ECO:0000256" key="1">
    <source>
        <dbReference type="SAM" id="Coils"/>
    </source>
</evidence>
<dbReference type="EMBL" id="CP017825">
    <property type="protein sequence ID" value="APA14239.1"/>
    <property type="molecule type" value="Genomic_DNA"/>
</dbReference>
<dbReference type="VEuPathDB" id="FungiDB:sscle_12g090090"/>
<keyword evidence="2" id="KW-0472">Membrane</keyword>
<proteinExistence type="predicted"/>
<name>A0A1D9QH82_SCLS1</name>
<evidence type="ECO:0000313" key="3">
    <source>
        <dbReference type="EMBL" id="APA14239.1"/>
    </source>
</evidence>
<organism evidence="3 4">
    <name type="scientific">Sclerotinia sclerotiorum (strain ATCC 18683 / 1980 / Ss-1)</name>
    <name type="common">White mold</name>
    <name type="synonym">Whetzelinia sclerotiorum</name>
    <dbReference type="NCBI Taxonomy" id="665079"/>
    <lineage>
        <taxon>Eukaryota</taxon>
        <taxon>Fungi</taxon>
        <taxon>Dikarya</taxon>
        <taxon>Ascomycota</taxon>
        <taxon>Pezizomycotina</taxon>
        <taxon>Leotiomycetes</taxon>
        <taxon>Helotiales</taxon>
        <taxon>Sclerotiniaceae</taxon>
        <taxon>Sclerotinia</taxon>
    </lineage>
</organism>
<protein>
    <submittedName>
        <fullName evidence="3">Uncharacterized protein</fullName>
    </submittedName>
</protein>
<gene>
    <name evidence="3" type="ORF">sscle_12g090090</name>
</gene>
<keyword evidence="2" id="KW-0812">Transmembrane</keyword>
<dbReference type="Proteomes" id="UP000177798">
    <property type="component" value="Chromosome 12"/>
</dbReference>
<evidence type="ECO:0000313" key="4">
    <source>
        <dbReference type="Proteomes" id="UP000177798"/>
    </source>
</evidence>
<evidence type="ECO:0000256" key="2">
    <source>
        <dbReference type="SAM" id="Phobius"/>
    </source>
</evidence>
<feature type="coiled-coil region" evidence="1">
    <location>
        <begin position="284"/>
        <end position="311"/>
    </location>
</feature>
<dbReference type="OrthoDB" id="3544113at2759"/>
<reference evidence="4" key="1">
    <citation type="journal article" date="2017" name="Genome Biol. Evol.">
        <title>The complete genome sequence of the phytopathogenic fungus Sclerotinia sclerotiorum reveals insights into the genome architecture of broad host range pathogens.</title>
        <authorList>
            <person name="Derbyshire M."/>
            <person name="Denton-Giles M."/>
            <person name="Hegedus D."/>
            <person name="Seifbarghy S."/>
            <person name="Rollins J."/>
            <person name="van Kan J."/>
            <person name="Seidl M.F."/>
            <person name="Faino L."/>
            <person name="Mbengue M."/>
            <person name="Navaud O."/>
            <person name="Raffaele S."/>
            <person name="Hammond-Kosack K."/>
            <person name="Heard S."/>
            <person name="Oliver R."/>
        </authorList>
    </citation>
    <scope>NUCLEOTIDE SEQUENCE [LARGE SCALE GENOMIC DNA]</scope>
    <source>
        <strain evidence="4">ATCC 18683 / 1980 / Ss-1</strain>
    </source>
</reference>
<accession>A0A1D9QH82</accession>
<sequence length="318" mass="36409">MSNTSDTSADAGVLSGETEPKVSGRKTIQWFACIFVLIIVVLVTGNKLTSSHENIPYQPSGSPCFAKAEEEKFFLVKRTYFDDQLFNIHCLFSHSIYPALEQLLQSENIASDRSEDFFGAIDKAKTKLSIDIERKTSEIEKIASSLEETIQSSPDPKEWWWEQLATTAKKESFAKNQLEYMKSLYRAHEDTTKSTISQVPQLGHTADKAHVELNESVHQVMEKIQYERRVQTSNLNEVLLDITTKDAFLQRYQSQLRYLGTMRFSQISEYQAGREGRKKSKKSYEISLELLEELERTCLNLRAERDNLQKEIAHCTAG</sequence>
<feature type="transmembrane region" description="Helical" evidence="2">
    <location>
        <begin position="28"/>
        <end position="45"/>
    </location>
</feature>
<keyword evidence="2" id="KW-1133">Transmembrane helix</keyword>
<keyword evidence="1" id="KW-0175">Coiled coil</keyword>
<dbReference type="AlphaFoldDB" id="A0A1D9QH82"/>